<feature type="non-terminal residue" evidence="2">
    <location>
        <position position="154"/>
    </location>
</feature>
<gene>
    <name evidence="2" type="ORF">OBRU01_14006</name>
</gene>
<reference evidence="2 3" key="1">
    <citation type="journal article" date="2015" name="Genome Biol. Evol.">
        <title>The genome of winter moth (Operophtera brumata) provides a genomic perspective on sexual dimorphism and phenology.</title>
        <authorList>
            <person name="Derks M.F."/>
            <person name="Smit S."/>
            <person name="Salis L."/>
            <person name="Schijlen E."/>
            <person name="Bossers A."/>
            <person name="Mateman C."/>
            <person name="Pijl A.S."/>
            <person name="de Ridder D."/>
            <person name="Groenen M.A."/>
            <person name="Visser M.E."/>
            <person name="Megens H.J."/>
        </authorList>
    </citation>
    <scope>NUCLEOTIDE SEQUENCE [LARGE SCALE GENOMIC DNA]</scope>
    <source>
        <strain evidence="2">WM2013NL</strain>
        <tissue evidence="2">Head and thorax</tissue>
    </source>
</reference>
<name>A0A0L7L0M7_OPEBR</name>
<evidence type="ECO:0000313" key="3">
    <source>
        <dbReference type="Proteomes" id="UP000037510"/>
    </source>
</evidence>
<evidence type="ECO:0000256" key="1">
    <source>
        <dbReference type="SAM" id="MobiDB-lite"/>
    </source>
</evidence>
<comment type="caution">
    <text evidence="2">The sequence shown here is derived from an EMBL/GenBank/DDBJ whole genome shotgun (WGS) entry which is preliminary data.</text>
</comment>
<proteinExistence type="predicted"/>
<organism evidence="2 3">
    <name type="scientific">Operophtera brumata</name>
    <name type="common">Winter moth</name>
    <name type="synonym">Phalaena brumata</name>
    <dbReference type="NCBI Taxonomy" id="104452"/>
    <lineage>
        <taxon>Eukaryota</taxon>
        <taxon>Metazoa</taxon>
        <taxon>Ecdysozoa</taxon>
        <taxon>Arthropoda</taxon>
        <taxon>Hexapoda</taxon>
        <taxon>Insecta</taxon>
        <taxon>Pterygota</taxon>
        <taxon>Neoptera</taxon>
        <taxon>Endopterygota</taxon>
        <taxon>Lepidoptera</taxon>
        <taxon>Glossata</taxon>
        <taxon>Ditrysia</taxon>
        <taxon>Geometroidea</taxon>
        <taxon>Geometridae</taxon>
        <taxon>Larentiinae</taxon>
        <taxon>Operophtera</taxon>
    </lineage>
</organism>
<sequence length="154" mass="17227">RGTSDNHEKAPRISIVTQEDFVKLAATVRQLEQKFESDGNASLPENAHLMKEMRKDASLTDAIAALQLSGRLEDSENKIEQMLTIDLQFGSGFNIFGTESKWGMTLQKYAHTKGESSSSDESESPHHRYQYGGGAMGEGEEWELPDQITYDELK</sequence>
<dbReference type="EMBL" id="JTDY01003768">
    <property type="protein sequence ID" value="KOB69037.1"/>
    <property type="molecule type" value="Genomic_DNA"/>
</dbReference>
<protein>
    <submittedName>
        <fullName evidence="2">Efflux ABC transporter, permease protein</fullName>
    </submittedName>
</protein>
<feature type="non-terminal residue" evidence="2">
    <location>
        <position position="1"/>
    </location>
</feature>
<keyword evidence="3" id="KW-1185">Reference proteome</keyword>
<accession>A0A0L7L0M7</accession>
<dbReference type="Proteomes" id="UP000037510">
    <property type="component" value="Unassembled WGS sequence"/>
</dbReference>
<feature type="region of interest" description="Disordered" evidence="1">
    <location>
        <begin position="110"/>
        <end position="154"/>
    </location>
</feature>
<evidence type="ECO:0000313" key="2">
    <source>
        <dbReference type="EMBL" id="KOB69037.1"/>
    </source>
</evidence>
<dbReference type="AlphaFoldDB" id="A0A0L7L0M7"/>